<reference evidence="1" key="1">
    <citation type="submission" date="2017-09" db="EMBL/GenBank/DDBJ databases">
        <authorList>
            <person name="Ehlers B."/>
            <person name="Leendertz F.H."/>
        </authorList>
    </citation>
    <scope>NUCLEOTIDE SEQUENCE</scope>
    <source>
        <strain evidence="1">MAVP-26</strain>
    </source>
</reference>
<dbReference type="EMBL" id="CP023248">
    <property type="protein sequence ID" value="ASZ51848.1"/>
    <property type="molecule type" value="Genomic_DNA"/>
</dbReference>
<dbReference type="AlphaFoldDB" id="A0A249W547"/>
<sequence length="183" mass="20799">MRCEERKKTVNKAFKSDSQRLAVSLRSSIAKRRSHLNAALVYKEIIMATLRISKGSSNLQFVKDKLEFFKNEYGDNVCLFSMKSAVEREDAIHLYENFDDFLIECKDVLGESQHTDVMNVLYEVIHYFNLALDLLPSLSQKSGSFVEVISTFLKDPKGPSSWNSYSIQFGLPAGVSLALHFSE</sequence>
<accession>A0A249W547</accession>
<proteinExistence type="predicted"/>
<name>A0A249W547_VIBPH</name>
<gene>
    <name evidence="1" type="ORF">YA91_15440</name>
</gene>
<evidence type="ECO:0000313" key="1">
    <source>
        <dbReference type="EMBL" id="ASZ51848.1"/>
    </source>
</evidence>
<organism evidence="1">
    <name type="scientific">Vibrio parahaemolyticus</name>
    <dbReference type="NCBI Taxonomy" id="670"/>
    <lineage>
        <taxon>Bacteria</taxon>
        <taxon>Pseudomonadati</taxon>
        <taxon>Pseudomonadota</taxon>
        <taxon>Gammaproteobacteria</taxon>
        <taxon>Vibrionales</taxon>
        <taxon>Vibrionaceae</taxon>
        <taxon>Vibrio</taxon>
    </lineage>
</organism>
<protein>
    <submittedName>
        <fullName evidence="1">Uncharacterized protein</fullName>
    </submittedName>
</protein>